<dbReference type="Gene3D" id="3.80.10.10">
    <property type="entry name" value="Ribonuclease Inhibitor"/>
    <property type="match status" value="1"/>
</dbReference>
<organism evidence="1 2">
    <name type="scientific">Galerina marginata (strain CBS 339.88)</name>
    <dbReference type="NCBI Taxonomy" id="685588"/>
    <lineage>
        <taxon>Eukaryota</taxon>
        <taxon>Fungi</taxon>
        <taxon>Dikarya</taxon>
        <taxon>Basidiomycota</taxon>
        <taxon>Agaricomycotina</taxon>
        <taxon>Agaricomycetes</taxon>
        <taxon>Agaricomycetidae</taxon>
        <taxon>Agaricales</taxon>
        <taxon>Agaricineae</taxon>
        <taxon>Strophariaceae</taxon>
        <taxon>Galerina</taxon>
    </lineage>
</organism>
<reference evidence="2" key="1">
    <citation type="journal article" date="2014" name="Proc. Natl. Acad. Sci. U.S.A.">
        <title>Extensive sampling of basidiomycete genomes demonstrates inadequacy of the white-rot/brown-rot paradigm for wood decay fungi.</title>
        <authorList>
            <person name="Riley R."/>
            <person name="Salamov A.A."/>
            <person name="Brown D.W."/>
            <person name="Nagy L.G."/>
            <person name="Floudas D."/>
            <person name="Held B.W."/>
            <person name="Levasseur A."/>
            <person name="Lombard V."/>
            <person name="Morin E."/>
            <person name="Otillar R."/>
            <person name="Lindquist E.A."/>
            <person name="Sun H."/>
            <person name="LaButti K.M."/>
            <person name="Schmutz J."/>
            <person name="Jabbour D."/>
            <person name="Luo H."/>
            <person name="Baker S.E."/>
            <person name="Pisabarro A.G."/>
            <person name="Walton J.D."/>
            <person name="Blanchette R.A."/>
            <person name="Henrissat B."/>
            <person name="Martin F."/>
            <person name="Cullen D."/>
            <person name="Hibbett D.S."/>
            <person name="Grigoriev I.V."/>
        </authorList>
    </citation>
    <scope>NUCLEOTIDE SEQUENCE [LARGE SCALE GENOMIC DNA]</scope>
    <source>
        <strain evidence="2">CBS 339.88</strain>
    </source>
</reference>
<protein>
    <recommendedName>
        <fullName evidence="3">F-box domain-containing protein</fullName>
    </recommendedName>
</protein>
<gene>
    <name evidence="1" type="ORF">GALMADRAFT_139218</name>
</gene>
<dbReference type="SUPFAM" id="SSF52047">
    <property type="entry name" value="RNI-like"/>
    <property type="match status" value="1"/>
</dbReference>
<proteinExistence type="predicted"/>
<keyword evidence="2" id="KW-1185">Reference proteome</keyword>
<sequence>MTILWQSMDSWLPLLQLIPALRREFNVYNMHGLVQEQDFQRLDLYGRRIRRLDLQPMNRVVSPYIYTYIQLRHSSLFPALRELIIPDIARIGFENQPGLFLTLAPSLSELSLGGITPSVESVIGSLLQSVCIKAKGLRKLALTGRFTIMSLNIVNQFSKLETLEIYGRSVELPQDTLKKFSELVYLKSLTISLGGSSTFGPLSTNISSFEALHNLEISAPAVRVLIFLRHITVRHLRTIRIHFTSLGPDASQGSPGKCVETISRMTTASKSLKKITVTSDAAFVRVPAAELMHLKARTKVAHIDMVVDVVLAEAVHSLLSAGSWNSIQTLILRSGLAPGQGGEISTISIMGWLLSLPSFPNVKHLTISVIVSLDQLDVDAWRSAVQDPPVCHNLQDLVFLPLESCAELNCPDQTVENAFIFAQGIHNFCPHLRTFDLSRITYVNPDWRKGVEHMVIGLQKATNHVHVC</sequence>
<evidence type="ECO:0008006" key="3">
    <source>
        <dbReference type="Google" id="ProtNLM"/>
    </source>
</evidence>
<dbReference type="AlphaFoldDB" id="A0A067T238"/>
<accession>A0A067T238</accession>
<evidence type="ECO:0000313" key="2">
    <source>
        <dbReference type="Proteomes" id="UP000027222"/>
    </source>
</evidence>
<dbReference type="STRING" id="685588.A0A067T238"/>
<evidence type="ECO:0000313" key="1">
    <source>
        <dbReference type="EMBL" id="KDR77206.1"/>
    </source>
</evidence>
<dbReference type="Proteomes" id="UP000027222">
    <property type="component" value="Unassembled WGS sequence"/>
</dbReference>
<dbReference type="InterPro" id="IPR032675">
    <property type="entry name" value="LRR_dom_sf"/>
</dbReference>
<dbReference type="OrthoDB" id="3543113at2759"/>
<name>A0A067T238_GALM3</name>
<dbReference type="EMBL" id="KL142377">
    <property type="protein sequence ID" value="KDR77206.1"/>
    <property type="molecule type" value="Genomic_DNA"/>
</dbReference>
<dbReference type="HOGENOM" id="CLU_021164_3_1_1"/>